<feature type="domain" description="Carboxylesterase type B" evidence="4">
    <location>
        <begin position="4"/>
        <end position="198"/>
    </location>
</feature>
<evidence type="ECO:0000313" key="6">
    <source>
        <dbReference type="Proteomes" id="UP000792457"/>
    </source>
</evidence>
<dbReference type="Pfam" id="PF00135">
    <property type="entry name" value="COesterase"/>
    <property type="match status" value="1"/>
</dbReference>
<sequence length="231" mass="25584">MAARDSALEVLSDGQTAAPLLRVGHLHAVAASAGGENGGKTARTYFGHFEHQSSQRDYPQVCGDIRTGSVRGEDVPFVLGLPLVGGQPFFPHNYTRRDRMLSRLIIHYIGNFARTGDPNIVPTSDEGAEEDEESGEELDEDEWEDYGGGDGGQEGEIDDGNFIAPHWDTYDAINQCYLQIGIRPEQKGHYRGHKMSLWLNLIPQLHRPGGDDVSMRHHHFPEEGPAYYDGN</sequence>
<dbReference type="Proteomes" id="UP000792457">
    <property type="component" value="Unassembled WGS sequence"/>
</dbReference>
<dbReference type="InterPro" id="IPR029058">
    <property type="entry name" value="AB_hydrolase_fold"/>
</dbReference>
<comment type="similarity">
    <text evidence="1">Belongs to the type-B carboxylesterase/lipase family.</text>
</comment>
<evidence type="ECO:0000256" key="2">
    <source>
        <dbReference type="ARBA" id="ARBA00023180"/>
    </source>
</evidence>
<feature type="region of interest" description="Disordered" evidence="3">
    <location>
        <begin position="117"/>
        <end position="154"/>
    </location>
</feature>
<evidence type="ECO:0000259" key="4">
    <source>
        <dbReference type="Pfam" id="PF00135"/>
    </source>
</evidence>
<dbReference type="PANTHER" id="PTHR43903">
    <property type="entry name" value="NEUROLIGIN"/>
    <property type="match status" value="1"/>
</dbReference>
<dbReference type="EMBL" id="KZ308187">
    <property type="protein sequence ID" value="KAG8224186.1"/>
    <property type="molecule type" value="Genomic_DNA"/>
</dbReference>
<dbReference type="Gene3D" id="3.40.50.1820">
    <property type="entry name" value="alpha/beta hydrolase"/>
    <property type="match status" value="1"/>
</dbReference>
<reference evidence="5" key="2">
    <citation type="submission" date="2017-10" db="EMBL/GenBank/DDBJ databases">
        <title>Ladona fulva Genome sequencing and assembly.</title>
        <authorList>
            <person name="Murali S."/>
            <person name="Richards S."/>
            <person name="Bandaranaike D."/>
            <person name="Bellair M."/>
            <person name="Blankenburg K."/>
            <person name="Chao H."/>
            <person name="Dinh H."/>
            <person name="Doddapaneni H."/>
            <person name="Dugan-Rocha S."/>
            <person name="Elkadiri S."/>
            <person name="Gnanaolivu R."/>
            <person name="Hernandez B."/>
            <person name="Skinner E."/>
            <person name="Javaid M."/>
            <person name="Lee S."/>
            <person name="Li M."/>
            <person name="Ming W."/>
            <person name="Munidasa M."/>
            <person name="Muniz J."/>
            <person name="Nguyen L."/>
            <person name="Hughes D."/>
            <person name="Osuji N."/>
            <person name="Pu L.-L."/>
            <person name="Puazo M."/>
            <person name="Qu C."/>
            <person name="Quiroz J."/>
            <person name="Raj R."/>
            <person name="Weissenberger G."/>
            <person name="Xin Y."/>
            <person name="Zou X."/>
            <person name="Han Y."/>
            <person name="Worley K."/>
            <person name="Muzny D."/>
            <person name="Gibbs R."/>
        </authorList>
    </citation>
    <scope>NUCLEOTIDE SEQUENCE</scope>
    <source>
        <strain evidence="5">Sampled in the wild</strain>
    </source>
</reference>
<accession>A0A8K0JXL7</accession>
<keyword evidence="2" id="KW-0325">Glycoprotein</keyword>
<dbReference type="OrthoDB" id="3200163at2759"/>
<dbReference type="AlphaFoldDB" id="A0A8K0JXL7"/>
<evidence type="ECO:0000313" key="5">
    <source>
        <dbReference type="EMBL" id="KAG8224186.1"/>
    </source>
</evidence>
<comment type="caution">
    <text evidence="5">The sequence shown here is derived from an EMBL/GenBank/DDBJ whole genome shotgun (WGS) entry which is preliminary data.</text>
</comment>
<feature type="compositionally biased region" description="Acidic residues" evidence="3">
    <location>
        <begin position="126"/>
        <end position="154"/>
    </location>
</feature>
<dbReference type="InterPro" id="IPR002018">
    <property type="entry name" value="CarbesteraseB"/>
</dbReference>
<evidence type="ECO:0000256" key="1">
    <source>
        <dbReference type="ARBA" id="ARBA00005964"/>
    </source>
</evidence>
<dbReference type="InterPro" id="IPR051093">
    <property type="entry name" value="Neuroligin/BSAL"/>
</dbReference>
<organism evidence="5 6">
    <name type="scientific">Ladona fulva</name>
    <name type="common">Scarce chaser dragonfly</name>
    <name type="synonym">Libellula fulva</name>
    <dbReference type="NCBI Taxonomy" id="123851"/>
    <lineage>
        <taxon>Eukaryota</taxon>
        <taxon>Metazoa</taxon>
        <taxon>Ecdysozoa</taxon>
        <taxon>Arthropoda</taxon>
        <taxon>Hexapoda</taxon>
        <taxon>Insecta</taxon>
        <taxon>Pterygota</taxon>
        <taxon>Palaeoptera</taxon>
        <taxon>Odonata</taxon>
        <taxon>Epiprocta</taxon>
        <taxon>Anisoptera</taxon>
        <taxon>Libelluloidea</taxon>
        <taxon>Libellulidae</taxon>
        <taxon>Ladona</taxon>
    </lineage>
</organism>
<name>A0A8K0JXL7_LADFU</name>
<keyword evidence="6" id="KW-1185">Reference proteome</keyword>
<evidence type="ECO:0000256" key="3">
    <source>
        <dbReference type="SAM" id="MobiDB-lite"/>
    </source>
</evidence>
<gene>
    <name evidence="5" type="ORF">J437_LFUL002308</name>
</gene>
<dbReference type="SUPFAM" id="SSF53474">
    <property type="entry name" value="alpha/beta-Hydrolases"/>
    <property type="match status" value="1"/>
</dbReference>
<reference evidence="5" key="1">
    <citation type="submission" date="2013-04" db="EMBL/GenBank/DDBJ databases">
        <authorList>
            <person name="Qu J."/>
            <person name="Murali S.C."/>
            <person name="Bandaranaike D."/>
            <person name="Bellair M."/>
            <person name="Blankenburg K."/>
            <person name="Chao H."/>
            <person name="Dinh H."/>
            <person name="Doddapaneni H."/>
            <person name="Downs B."/>
            <person name="Dugan-Rocha S."/>
            <person name="Elkadiri S."/>
            <person name="Gnanaolivu R.D."/>
            <person name="Hernandez B."/>
            <person name="Javaid M."/>
            <person name="Jayaseelan J.C."/>
            <person name="Lee S."/>
            <person name="Li M."/>
            <person name="Ming W."/>
            <person name="Munidasa M."/>
            <person name="Muniz J."/>
            <person name="Nguyen L."/>
            <person name="Ongeri F."/>
            <person name="Osuji N."/>
            <person name="Pu L.-L."/>
            <person name="Puazo M."/>
            <person name="Qu C."/>
            <person name="Quiroz J."/>
            <person name="Raj R."/>
            <person name="Weissenberger G."/>
            <person name="Xin Y."/>
            <person name="Zou X."/>
            <person name="Han Y."/>
            <person name="Richards S."/>
            <person name="Worley K."/>
            <person name="Muzny D."/>
            <person name="Gibbs R."/>
        </authorList>
    </citation>
    <scope>NUCLEOTIDE SEQUENCE</scope>
    <source>
        <strain evidence="5">Sampled in the wild</strain>
    </source>
</reference>
<proteinExistence type="inferred from homology"/>
<protein>
    <recommendedName>
        <fullName evidence="4">Carboxylesterase type B domain-containing protein</fullName>
    </recommendedName>
</protein>